<dbReference type="SUPFAM" id="SSF56300">
    <property type="entry name" value="Metallo-dependent phosphatases"/>
    <property type="match status" value="1"/>
</dbReference>
<reference evidence="2 3" key="1">
    <citation type="submission" date="2018-06" db="EMBL/GenBank/DDBJ databases">
        <title>Genomic Encyclopedia of Archaeal and Bacterial Type Strains, Phase II (KMG-II): from individual species to whole genera.</title>
        <authorList>
            <person name="Goeker M."/>
        </authorList>
    </citation>
    <scope>NUCLEOTIDE SEQUENCE [LARGE SCALE GENOMIC DNA]</scope>
    <source>
        <strain evidence="2 3">DSM 21851</strain>
    </source>
</reference>
<feature type="domain" description="Calcineurin-like phosphoesterase" evidence="1">
    <location>
        <begin position="56"/>
        <end position="269"/>
    </location>
</feature>
<sequence length="360" mass="40693">MGRILLALITVWMWPDEVGAQGYSAPALSNKDSWSMVIIPDPQGYTKFARNQPLLDLMLAWVEDNRQKLNIGLVLCTGDLVEHNYITERPKENGDQLSGSQWKCVSDAFGKLDGKLPYILCTGNHDYGTGSSENRYSQFNSYFPPVRNPLNQSLLVEMAPNAAGVRTLENACYEFRPPFGKPLLVFSLEFNPRKAVVEWAKSVAARPAYRQHRGVVLTHSYMRSTQRNNERITKEDYPPGFSDYTLGDDLWKQLIQPADNLGLVVCGHIIDVASHAGHVGFRTDKNRSGRVVNQMLFNAQNEGGNWKGNGGDGWIRILEFLPDQRTVKVKTFSPLFAISPATRQLAWRTEPFDEFEFYLD</sequence>
<dbReference type="AlphaFoldDB" id="A0A327WNC4"/>
<evidence type="ECO:0000313" key="2">
    <source>
        <dbReference type="EMBL" id="RAJ93201.1"/>
    </source>
</evidence>
<dbReference type="InterPro" id="IPR029052">
    <property type="entry name" value="Metallo-depent_PP-like"/>
</dbReference>
<proteinExistence type="predicted"/>
<dbReference type="Pfam" id="PF00149">
    <property type="entry name" value="Metallophos"/>
    <property type="match status" value="1"/>
</dbReference>
<dbReference type="Gene3D" id="3.60.21.10">
    <property type="match status" value="1"/>
</dbReference>
<evidence type="ECO:0000259" key="1">
    <source>
        <dbReference type="Pfam" id="PF00149"/>
    </source>
</evidence>
<gene>
    <name evidence="2" type="ORF">LX87_04713</name>
</gene>
<protein>
    <submittedName>
        <fullName evidence="2">Calcineurin-like phosphoesterase family protein</fullName>
    </submittedName>
</protein>
<dbReference type="Proteomes" id="UP000248790">
    <property type="component" value="Unassembled WGS sequence"/>
</dbReference>
<dbReference type="EMBL" id="QLMC01000006">
    <property type="protein sequence ID" value="RAJ93201.1"/>
    <property type="molecule type" value="Genomic_DNA"/>
</dbReference>
<evidence type="ECO:0000313" key="3">
    <source>
        <dbReference type="Proteomes" id="UP000248790"/>
    </source>
</evidence>
<accession>A0A327WNC4</accession>
<comment type="caution">
    <text evidence="2">The sequence shown here is derived from an EMBL/GenBank/DDBJ whole genome shotgun (WGS) entry which is preliminary data.</text>
</comment>
<dbReference type="GO" id="GO:0016787">
    <property type="term" value="F:hydrolase activity"/>
    <property type="evidence" value="ECO:0007669"/>
    <property type="project" value="InterPro"/>
</dbReference>
<dbReference type="InterPro" id="IPR004843">
    <property type="entry name" value="Calcineurin-like_PHP"/>
</dbReference>
<keyword evidence="3" id="KW-1185">Reference proteome</keyword>
<name>A0A327WNC4_LARAB</name>
<organism evidence="2 3">
    <name type="scientific">Larkinella arboricola</name>
    <dbReference type="NCBI Taxonomy" id="643671"/>
    <lineage>
        <taxon>Bacteria</taxon>
        <taxon>Pseudomonadati</taxon>
        <taxon>Bacteroidota</taxon>
        <taxon>Cytophagia</taxon>
        <taxon>Cytophagales</taxon>
        <taxon>Spirosomataceae</taxon>
        <taxon>Larkinella</taxon>
    </lineage>
</organism>